<feature type="domain" description="Cupin type-2" evidence="2">
    <location>
        <begin position="82"/>
        <end position="132"/>
    </location>
</feature>
<dbReference type="SUPFAM" id="SSF51182">
    <property type="entry name" value="RmlC-like cupins"/>
    <property type="match status" value="1"/>
</dbReference>
<evidence type="ECO:0000256" key="1">
    <source>
        <dbReference type="SAM" id="MobiDB-lite"/>
    </source>
</evidence>
<dbReference type="InterPro" id="IPR011051">
    <property type="entry name" value="RmlC_Cupin_sf"/>
</dbReference>
<proteinExistence type="predicted"/>
<organism evidence="3 4">
    <name type="scientific">Exophiala xenobiotica</name>
    <dbReference type="NCBI Taxonomy" id="348802"/>
    <lineage>
        <taxon>Eukaryota</taxon>
        <taxon>Fungi</taxon>
        <taxon>Dikarya</taxon>
        <taxon>Ascomycota</taxon>
        <taxon>Pezizomycotina</taxon>
        <taxon>Eurotiomycetes</taxon>
        <taxon>Chaetothyriomycetidae</taxon>
        <taxon>Chaetothyriales</taxon>
        <taxon>Herpotrichiellaceae</taxon>
        <taxon>Exophiala</taxon>
    </lineage>
</organism>
<dbReference type="Proteomes" id="UP000054342">
    <property type="component" value="Unassembled WGS sequence"/>
</dbReference>
<dbReference type="HOGENOM" id="CLU_071636_0_0_1"/>
<keyword evidence="4" id="KW-1185">Reference proteome</keyword>
<dbReference type="Pfam" id="PF07883">
    <property type="entry name" value="Cupin_2"/>
    <property type="match status" value="1"/>
</dbReference>
<dbReference type="PANTHER" id="PTHR36440">
    <property type="entry name" value="PUTATIVE (AFU_ORTHOLOGUE AFUA_8G07350)-RELATED"/>
    <property type="match status" value="1"/>
</dbReference>
<dbReference type="InterPro" id="IPR053146">
    <property type="entry name" value="QDO-like"/>
</dbReference>
<dbReference type="CDD" id="cd02215">
    <property type="entry name" value="cupin_QDO_N_C"/>
    <property type="match status" value="1"/>
</dbReference>
<dbReference type="EMBL" id="KN847323">
    <property type="protein sequence ID" value="KIW49257.1"/>
    <property type="molecule type" value="Genomic_DNA"/>
</dbReference>
<dbReference type="STRING" id="348802.A0A0D2CHB3"/>
<reference evidence="3 4" key="1">
    <citation type="submission" date="2015-01" db="EMBL/GenBank/DDBJ databases">
        <title>The Genome Sequence of Exophiala xenobiotica CBS118157.</title>
        <authorList>
            <consortium name="The Broad Institute Genomics Platform"/>
            <person name="Cuomo C."/>
            <person name="de Hoog S."/>
            <person name="Gorbushina A."/>
            <person name="Stielow B."/>
            <person name="Teixiera M."/>
            <person name="Abouelleil A."/>
            <person name="Chapman S.B."/>
            <person name="Priest M."/>
            <person name="Young S.K."/>
            <person name="Wortman J."/>
            <person name="Nusbaum C."/>
            <person name="Birren B."/>
        </authorList>
    </citation>
    <scope>NUCLEOTIDE SEQUENCE [LARGE SCALE GENOMIC DNA]</scope>
    <source>
        <strain evidence="3 4">CBS 118157</strain>
    </source>
</reference>
<accession>A0A0D2CHB3</accession>
<dbReference type="OrthoDB" id="2588190at2759"/>
<evidence type="ECO:0000259" key="2">
    <source>
        <dbReference type="Pfam" id="PF07883"/>
    </source>
</evidence>
<dbReference type="InterPro" id="IPR013096">
    <property type="entry name" value="Cupin_2"/>
</dbReference>
<feature type="region of interest" description="Disordered" evidence="1">
    <location>
        <begin position="1"/>
        <end position="29"/>
    </location>
</feature>
<dbReference type="RefSeq" id="XP_013309841.1">
    <property type="nucleotide sequence ID" value="XM_013454387.1"/>
</dbReference>
<dbReference type="GeneID" id="25332860"/>
<name>A0A0D2CHB3_9EURO</name>
<dbReference type="PANTHER" id="PTHR36440:SF1">
    <property type="entry name" value="PUTATIVE (AFU_ORTHOLOGUE AFUA_8G07350)-RELATED"/>
    <property type="match status" value="1"/>
</dbReference>
<evidence type="ECO:0000313" key="3">
    <source>
        <dbReference type="EMBL" id="KIW49257.1"/>
    </source>
</evidence>
<dbReference type="AlphaFoldDB" id="A0A0D2CHB3"/>
<dbReference type="InterPro" id="IPR014710">
    <property type="entry name" value="RmlC-like_jellyroll"/>
</dbReference>
<evidence type="ECO:0000313" key="4">
    <source>
        <dbReference type="Proteomes" id="UP000054342"/>
    </source>
</evidence>
<dbReference type="Gene3D" id="2.60.120.10">
    <property type="entry name" value="Jelly Rolls"/>
    <property type="match status" value="2"/>
</dbReference>
<protein>
    <recommendedName>
        <fullName evidence="2">Cupin type-2 domain-containing protein</fullName>
    </recommendedName>
</protein>
<gene>
    <name evidence="3" type="ORF">PV05_10952</name>
</gene>
<sequence>MTVEHHRNPSPGPDSFGGPHKTLEALTTAPGRPGQAYVLESSCGETIYIPCSRSATRLLVTGKESDNAFAVVGSVGSQSAPIGFHFHREAHDVFLCLKGHVNVWANDQCRTLGQGDFASVPPGVVHQYQILGNYTEFVGLIVPGGWEEFFRFIGEPYNDGPLYPLTDDRNVFEVLIPKLKAAAEKFDMVPVPDHPGVEPQPWEVVDDGDNTLPGALEPYFLRAGSGPRYLLGGIVASPLITTPESNNRFSIGSIEGSSWHEKLTSSPVSETFTFNDVHHAFQVADGSMTFALNNGSDSANLNVGETIYIPAGTSFSVRIKSRYAKVYAFISGAGIMDLLCKAGKPYHQPIPPEKAQDWDRASLEALQAELKFRM</sequence>